<evidence type="ECO:0000313" key="1">
    <source>
        <dbReference type="EMBL" id="CAA9341946.1"/>
    </source>
</evidence>
<protein>
    <submittedName>
        <fullName evidence="1">Uncharacterized protein</fullName>
    </submittedName>
</protein>
<name>A0A6J4LZ37_9CHLR</name>
<accession>A0A6J4LZ37</accession>
<dbReference type="AlphaFoldDB" id="A0A6J4LZ37"/>
<reference evidence="1" key="1">
    <citation type="submission" date="2020-02" db="EMBL/GenBank/DDBJ databases">
        <authorList>
            <person name="Meier V. D."/>
        </authorList>
    </citation>
    <scope>NUCLEOTIDE SEQUENCE</scope>
    <source>
        <strain evidence="1">AVDCRST_MAG93</strain>
    </source>
</reference>
<gene>
    <name evidence="1" type="ORF">AVDCRST_MAG93-6696</name>
</gene>
<dbReference type="EMBL" id="CADCTR010002257">
    <property type="protein sequence ID" value="CAA9341946.1"/>
    <property type="molecule type" value="Genomic_DNA"/>
</dbReference>
<proteinExistence type="predicted"/>
<sequence length="51" mass="5392">CFIAVLPLVTIPPRRSIRVGQSPASKSGLSWSASYAWETCCAMSHNSGPGN</sequence>
<feature type="non-terminal residue" evidence="1">
    <location>
        <position position="1"/>
    </location>
</feature>
<feature type="non-terminal residue" evidence="1">
    <location>
        <position position="51"/>
    </location>
</feature>
<organism evidence="1">
    <name type="scientific">uncultured Chloroflexia bacterium</name>
    <dbReference type="NCBI Taxonomy" id="1672391"/>
    <lineage>
        <taxon>Bacteria</taxon>
        <taxon>Bacillati</taxon>
        <taxon>Chloroflexota</taxon>
        <taxon>Chloroflexia</taxon>
        <taxon>environmental samples</taxon>
    </lineage>
</organism>